<organism evidence="7">
    <name type="scientific">Metarhizium acridum (strain CQMa 102)</name>
    <dbReference type="NCBI Taxonomy" id="655827"/>
    <lineage>
        <taxon>Eukaryota</taxon>
        <taxon>Fungi</taxon>
        <taxon>Dikarya</taxon>
        <taxon>Ascomycota</taxon>
        <taxon>Pezizomycotina</taxon>
        <taxon>Sordariomycetes</taxon>
        <taxon>Hypocreomycetidae</taxon>
        <taxon>Hypocreales</taxon>
        <taxon>Clavicipitaceae</taxon>
        <taxon>Metarhizium</taxon>
    </lineage>
</organism>
<feature type="repeat" description="ANK" evidence="3">
    <location>
        <begin position="612"/>
        <end position="633"/>
    </location>
</feature>
<dbReference type="Pfam" id="PF22939">
    <property type="entry name" value="WHD_GPIID"/>
    <property type="match status" value="1"/>
</dbReference>
<keyword evidence="7" id="KW-1185">Reference proteome</keyword>
<dbReference type="PANTHER" id="PTHR24173">
    <property type="entry name" value="ANKYRIN REPEAT CONTAINING"/>
    <property type="match status" value="1"/>
</dbReference>
<evidence type="ECO:0000256" key="1">
    <source>
        <dbReference type="ARBA" id="ARBA00022737"/>
    </source>
</evidence>
<feature type="repeat" description="ANK" evidence="3">
    <location>
        <begin position="663"/>
        <end position="695"/>
    </location>
</feature>
<dbReference type="PANTHER" id="PTHR24173:SF74">
    <property type="entry name" value="ANKYRIN REPEAT DOMAIN-CONTAINING PROTEIN 16"/>
    <property type="match status" value="1"/>
</dbReference>
<dbReference type="HOGENOM" id="CLU_340414_0_0_1"/>
<evidence type="ECO:0000256" key="2">
    <source>
        <dbReference type="ARBA" id="ARBA00023043"/>
    </source>
</evidence>
<evidence type="ECO:0000256" key="3">
    <source>
        <dbReference type="PROSITE-ProRule" id="PRU00023"/>
    </source>
</evidence>
<keyword evidence="1" id="KW-0677">Repeat</keyword>
<feature type="repeat" description="ANK" evidence="3">
    <location>
        <begin position="781"/>
        <end position="803"/>
    </location>
</feature>
<dbReference type="OrthoDB" id="4938465at2759"/>
<dbReference type="InterPro" id="IPR002110">
    <property type="entry name" value="Ankyrin_rpt"/>
</dbReference>
<dbReference type="eggNOG" id="KOG4177">
    <property type="taxonomic scope" value="Eukaryota"/>
</dbReference>
<dbReference type="Proteomes" id="UP000002499">
    <property type="component" value="Unassembled WGS sequence"/>
</dbReference>
<sequence length="834" mass="94596">MADSEDCLGGDAQLFASTPEEFKWILDNAAYKDWIGPSCSPLWLYGRANSDLAASVSVLEREAREKFPDANIIKYSFDARDDRCRSTYKMFASLSYQLLILQPCLFKHVELLYKEIEDKTYCVSPSWRIEPLWAFFRSLLSCPHKDHGVTFCFVNMIDECDPSSSGFLNDLLLLADSETPASNFRLAVTSHKTPDFDAKFSARAIKIIKERDQDSDKKKNELERVIARETSLLFAARPELGKFDSIIKEKLRAAGDAFNISLITTWLQLRQPQLSYAELETELSSLPLTTFGIYQHFIDGIPVERRLWSGKILSWMIHAFRPLSMTELAFALALQDDVVSVSELRRKLPQDLASDIQHVFGNLIKIQHDNVLFAHSSFREFLLQGRHGPKERAWMFEFDDHAKFAESCLRYLSLVTSQTEKSKPIFDDSNFDTFPEGDEYDFLNYAVQYWSKHYKLAKHDLFPSLHEKACAFLEEPRPIRMWSQLHFDGFGWSEMASEPLHLAILLGCSDIVRTLLKKRTWEADILSEALVFAVDNKDETIIDSLWEAGAENETILCLAALSGRGRVLTKMLEMEDEDSLDFSPLHMASESGYHELVKELLNANHEPDSIFLGKAPLHLASEFGHVDVIEALLVGKEKADEDGNTKTDTNPGRGANVEILDKYRRTPLIEAIRCQQPGAVKKLLDRGAKLDAVDGENNRALHHAAESGREDIFGIILSYYEKLRGDDGCFRILQDAMEAQNNQGSTPLHLAAREGHIEVVRQLLEKLKAREETLVMMGDKAGNTPIQLAAKGGHADVLETLIKWQRDARCQEPAYHHEAKVGTMNDLQSPPRCR</sequence>
<dbReference type="SUPFAM" id="SSF48403">
    <property type="entry name" value="Ankyrin repeat"/>
    <property type="match status" value="1"/>
</dbReference>
<dbReference type="InParanoid" id="E9E6F4"/>
<dbReference type="GeneID" id="19249763"/>
<dbReference type="InterPro" id="IPR054471">
    <property type="entry name" value="GPIID_WHD"/>
</dbReference>
<dbReference type="EMBL" id="GL698510">
    <property type="protein sequence ID" value="EFY88558.1"/>
    <property type="molecule type" value="Genomic_DNA"/>
</dbReference>
<dbReference type="Gene3D" id="1.25.40.20">
    <property type="entry name" value="Ankyrin repeat-containing domain"/>
    <property type="match status" value="2"/>
</dbReference>
<evidence type="ECO:0000313" key="6">
    <source>
        <dbReference type="EMBL" id="EFY88558.1"/>
    </source>
</evidence>
<dbReference type="PROSITE" id="PS50297">
    <property type="entry name" value="ANK_REP_REGION"/>
    <property type="match status" value="3"/>
</dbReference>
<protein>
    <submittedName>
        <fullName evidence="6">NACHT and Ankyrin domain protein</fullName>
    </submittedName>
</protein>
<evidence type="ECO:0000259" key="4">
    <source>
        <dbReference type="Pfam" id="PF22939"/>
    </source>
</evidence>
<gene>
    <name evidence="6" type="ORF">MAC_05452</name>
</gene>
<dbReference type="InterPro" id="IPR036770">
    <property type="entry name" value="Ankyrin_rpt-contain_sf"/>
</dbReference>
<feature type="domain" description="Nephrocystin 3-like N-terminal" evidence="5">
    <location>
        <begin position="23"/>
        <end position="190"/>
    </location>
</feature>
<evidence type="ECO:0000259" key="5">
    <source>
        <dbReference type="Pfam" id="PF24883"/>
    </source>
</evidence>
<dbReference type="AlphaFoldDB" id="E9E6F4"/>
<keyword evidence="2 3" id="KW-0040">ANK repeat</keyword>
<reference evidence="6 7" key="1">
    <citation type="journal article" date="2011" name="PLoS Genet.">
        <title>Genome sequencing and comparative transcriptomics of the model entomopathogenic fungi Metarhizium anisopliae and M. acridum.</title>
        <authorList>
            <person name="Gao Q."/>
            <person name="Jin K."/>
            <person name="Ying S.H."/>
            <person name="Zhang Y."/>
            <person name="Xiao G."/>
            <person name="Shang Y."/>
            <person name="Duan Z."/>
            <person name="Hu X."/>
            <person name="Xie X.Q."/>
            <person name="Zhou G."/>
            <person name="Peng G."/>
            <person name="Luo Z."/>
            <person name="Huang W."/>
            <person name="Wang B."/>
            <person name="Fang W."/>
            <person name="Wang S."/>
            <person name="Zhong Y."/>
            <person name="Ma L.J."/>
            <person name="St Leger R.J."/>
            <person name="Zhao G.P."/>
            <person name="Pei Y."/>
            <person name="Feng M.G."/>
            <person name="Xia Y."/>
            <person name="Wang C."/>
        </authorList>
    </citation>
    <scope>NUCLEOTIDE SEQUENCE [LARGE SCALE GENOMIC DNA]</scope>
    <source>
        <strain evidence="6 7">CQMa 102</strain>
    </source>
</reference>
<evidence type="ECO:0000313" key="7">
    <source>
        <dbReference type="Proteomes" id="UP000002499"/>
    </source>
</evidence>
<dbReference type="Pfam" id="PF24883">
    <property type="entry name" value="NPHP3_N"/>
    <property type="match status" value="1"/>
</dbReference>
<accession>E9E6F4</accession>
<name>E9E6F4_METAQ</name>
<dbReference type="InterPro" id="IPR056884">
    <property type="entry name" value="NPHP3-like_N"/>
</dbReference>
<dbReference type="SMART" id="SM00248">
    <property type="entry name" value="ANK"/>
    <property type="match status" value="7"/>
</dbReference>
<dbReference type="KEGG" id="maw:19249763"/>
<feature type="repeat" description="ANK" evidence="3">
    <location>
        <begin position="743"/>
        <end position="766"/>
    </location>
</feature>
<dbReference type="Pfam" id="PF12796">
    <property type="entry name" value="Ank_2"/>
    <property type="match status" value="3"/>
</dbReference>
<feature type="domain" description="GPI inositol-deacylase winged helix" evidence="4">
    <location>
        <begin position="311"/>
        <end position="384"/>
    </location>
</feature>
<proteinExistence type="predicted"/>
<dbReference type="PROSITE" id="PS50088">
    <property type="entry name" value="ANK_REPEAT"/>
    <property type="match status" value="4"/>
</dbReference>